<dbReference type="GO" id="GO:0061603">
    <property type="term" value="F:molybdenum cofactor guanylyltransferase activity"/>
    <property type="evidence" value="ECO:0007669"/>
    <property type="project" value="UniProtKB-EC"/>
</dbReference>
<dbReference type="GO" id="GO:0046872">
    <property type="term" value="F:metal ion binding"/>
    <property type="evidence" value="ECO:0007669"/>
    <property type="project" value="UniProtKB-KW"/>
</dbReference>
<protein>
    <recommendedName>
        <fullName evidence="8">Probable molybdenum cofactor guanylyltransferase</fullName>
        <shortName evidence="8">MoCo guanylyltransferase</shortName>
        <ecNumber evidence="8">2.7.7.77</ecNumber>
    </recommendedName>
    <alternativeName>
        <fullName evidence="8">GTP:molybdopterin guanylyltransferase</fullName>
    </alternativeName>
    <alternativeName>
        <fullName evidence="8">Mo-MPT guanylyltransferase</fullName>
    </alternativeName>
    <alternativeName>
        <fullName evidence="8">Molybdopterin guanylyltransferase</fullName>
    </alternativeName>
    <alternativeName>
        <fullName evidence="8">Molybdopterin-guanine dinucleotide synthase</fullName>
        <shortName evidence="8">MGD synthase</shortName>
    </alternativeName>
</protein>
<keyword evidence="1 8" id="KW-0963">Cytoplasm</keyword>
<comment type="caution">
    <text evidence="8">Lacks conserved residue(s) required for the propagation of feature annotation.</text>
</comment>
<evidence type="ECO:0000313" key="10">
    <source>
        <dbReference type="EMBL" id="CEO89068.1"/>
    </source>
</evidence>
<dbReference type="InterPro" id="IPR029044">
    <property type="entry name" value="Nucleotide-diphossugar_trans"/>
</dbReference>
<evidence type="ECO:0000256" key="1">
    <source>
        <dbReference type="ARBA" id="ARBA00022490"/>
    </source>
</evidence>
<evidence type="ECO:0000259" key="9">
    <source>
        <dbReference type="Pfam" id="PF12804"/>
    </source>
</evidence>
<keyword evidence="3 8" id="KW-0479">Metal-binding</keyword>
<keyword evidence="6 8" id="KW-0342">GTP-binding</keyword>
<feature type="domain" description="MobA-like NTP transferase" evidence="9">
    <location>
        <begin position="5"/>
        <end position="144"/>
    </location>
</feature>
<comment type="domain">
    <text evidence="8">The N-terminal domain determines nucleotide recognition and specific binding, while the C-terminal domain determines the specific binding to the target protein.</text>
</comment>
<feature type="binding site" evidence="8">
    <location>
        <position position="94"/>
    </location>
    <ligand>
        <name>Mg(2+)</name>
        <dbReference type="ChEBI" id="CHEBI:18420"/>
    </ligand>
</feature>
<evidence type="ECO:0000256" key="3">
    <source>
        <dbReference type="ARBA" id="ARBA00022723"/>
    </source>
</evidence>
<name>A0A0B7MLH9_9FIRM</name>
<reference evidence="11" key="1">
    <citation type="submission" date="2015-01" db="EMBL/GenBank/DDBJ databases">
        <authorList>
            <person name="Manzoor Shahid"/>
            <person name="Zubair Saima"/>
        </authorList>
    </citation>
    <scope>NUCLEOTIDE SEQUENCE [LARGE SCALE GENOMIC DNA]</scope>
    <source>
        <strain evidence="11">Sp3</strain>
    </source>
</reference>
<feature type="binding site" evidence="8">
    <location>
        <position position="94"/>
    </location>
    <ligand>
        <name>GTP</name>
        <dbReference type="ChEBI" id="CHEBI:37565"/>
    </ligand>
</feature>
<dbReference type="InterPro" id="IPR013482">
    <property type="entry name" value="Molybde_CF_guanTrfase"/>
</dbReference>
<evidence type="ECO:0000256" key="2">
    <source>
        <dbReference type="ARBA" id="ARBA00022679"/>
    </source>
</evidence>
<dbReference type="Pfam" id="PF12804">
    <property type="entry name" value="NTP_transf_3"/>
    <property type="match status" value="1"/>
</dbReference>
<dbReference type="Gene3D" id="3.90.550.10">
    <property type="entry name" value="Spore Coat Polysaccharide Biosynthesis Protein SpsA, Chain A"/>
    <property type="match status" value="1"/>
</dbReference>
<comment type="similarity">
    <text evidence="8">Belongs to the MobA family.</text>
</comment>
<dbReference type="InterPro" id="IPR025877">
    <property type="entry name" value="MobA-like_NTP_Trfase"/>
</dbReference>
<keyword evidence="4 8" id="KW-0547">Nucleotide-binding</keyword>
<evidence type="ECO:0000256" key="5">
    <source>
        <dbReference type="ARBA" id="ARBA00022842"/>
    </source>
</evidence>
<dbReference type="CDD" id="cd02503">
    <property type="entry name" value="MobA"/>
    <property type="match status" value="1"/>
</dbReference>
<comment type="catalytic activity">
    <reaction evidence="8">
        <text>Mo-molybdopterin + GTP + H(+) = Mo-molybdopterin guanine dinucleotide + diphosphate</text>
        <dbReference type="Rhea" id="RHEA:34243"/>
        <dbReference type="ChEBI" id="CHEBI:15378"/>
        <dbReference type="ChEBI" id="CHEBI:33019"/>
        <dbReference type="ChEBI" id="CHEBI:37565"/>
        <dbReference type="ChEBI" id="CHEBI:71302"/>
        <dbReference type="ChEBI" id="CHEBI:71310"/>
        <dbReference type="EC" id="2.7.7.77"/>
    </reaction>
</comment>
<dbReference type="PANTHER" id="PTHR19136:SF81">
    <property type="entry name" value="MOLYBDENUM COFACTOR GUANYLYLTRANSFERASE"/>
    <property type="match status" value="1"/>
</dbReference>
<feature type="binding site" evidence="8">
    <location>
        <position position="65"/>
    </location>
    <ligand>
        <name>GTP</name>
        <dbReference type="ChEBI" id="CHEBI:37565"/>
    </ligand>
</feature>
<comment type="cofactor">
    <cofactor evidence="8">
        <name>Mg(2+)</name>
        <dbReference type="ChEBI" id="CHEBI:18420"/>
    </cofactor>
</comment>
<proteinExistence type="inferred from homology"/>
<evidence type="ECO:0000256" key="4">
    <source>
        <dbReference type="ARBA" id="ARBA00022741"/>
    </source>
</evidence>
<accession>A0A0B7MLH9</accession>
<dbReference type="SUPFAM" id="SSF53448">
    <property type="entry name" value="Nucleotide-diphospho-sugar transferases"/>
    <property type="match status" value="1"/>
</dbReference>
<comment type="subcellular location">
    <subcellularLocation>
        <location evidence="8">Cytoplasm</location>
    </subcellularLocation>
</comment>
<dbReference type="RefSeq" id="WP_052835487.1">
    <property type="nucleotide sequence ID" value="NZ_CDRZ01000232.1"/>
</dbReference>
<dbReference type="EC" id="2.7.7.77" evidence="8"/>
<evidence type="ECO:0000256" key="6">
    <source>
        <dbReference type="ARBA" id="ARBA00023134"/>
    </source>
</evidence>
<keyword evidence="2 8" id="KW-0808">Transferase</keyword>
<evidence type="ECO:0000256" key="8">
    <source>
        <dbReference type="HAMAP-Rule" id="MF_00316"/>
    </source>
</evidence>
<dbReference type="PANTHER" id="PTHR19136">
    <property type="entry name" value="MOLYBDENUM COFACTOR GUANYLYLTRANSFERASE"/>
    <property type="match status" value="1"/>
</dbReference>
<evidence type="ECO:0000256" key="7">
    <source>
        <dbReference type="ARBA" id="ARBA00023150"/>
    </source>
</evidence>
<dbReference type="AlphaFoldDB" id="A0A0B7MLH9"/>
<dbReference type="Proteomes" id="UP000046155">
    <property type="component" value="Unassembled WGS sequence"/>
</dbReference>
<organism evidence="10 11">
    <name type="scientific">Syntrophaceticus schinkii</name>
    <dbReference type="NCBI Taxonomy" id="499207"/>
    <lineage>
        <taxon>Bacteria</taxon>
        <taxon>Bacillati</taxon>
        <taxon>Bacillota</taxon>
        <taxon>Clostridia</taxon>
        <taxon>Thermoanaerobacterales</taxon>
        <taxon>Thermoanaerobacterales Family III. Incertae Sedis</taxon>
        <taxon>Syntrophaceticus</taxon>
    </lineage>
</organism>
<keyword evidence="5 8" id="KW-0460">Magnesium</keyword>
<dbReference type="GO" id="GO:0005525">
    <property type="term" value="F:GTP binding"/>
    <property type="evidence" value="ECO:0007669"/>
    <property type="project" value="UniProtKB-UniRule"/>
</dbReference>
<keyword evidence="7 8" id="KW-0501">Molybdenum cofactor biosynthesis</keyword>
<evidence type="ECO:0000313" key="11">
    <source>
        <dbReference type="Proteomes" id="UP000046155"/>
    </source>
</evidence>
<gene>
    <name evidence="8 10" type="primary">mobA</name>
    <name evidence="10" type="ORF">SSCH_360005</name>
</gene>
<dbReference type="HAMAP" id="MF_00316">
    <property type="entry name" value="MobA"/>
    <property type="match status" value="1"/>
</dbReference>
<dbReference type="EMBL" id="CDRZ01000232">
    <property type="protein sequence ID" value="CEO89068.1"/>
    <property type="molecule type" value="Genomic_DNA"/>
</dbReference>
<keyword evidence="10" id="KW-0548">Nucleotidyltransferase</keyword>
<comment type="function">
    <text evidence="8">Transfers a GMP moiety from GTP to Mo-molybdopterin (Mo-MPT) cofactor (Moco or molybdenum cofactor) to form Mo-molybdopterin guanine dinucleotide (Mo-MGD) cofactor.</text>
</comment>
<feature type="binding site" evidence="8">
    <location>
        <position position="20"/>
    </location>
    <ligand>
        <name>GTP</name>
        <dbReference type="ChEBI" id="CHEBI:37565"/>
    </ligand>
</feature>
<sequence length="178" mass="19778">MNAAGIILAGGKSSRFKANKALAMIESQRLIDRIVAVLASVFPKIILVTNTPEQYKMLGVQMVMDIIPKKGPLSGIHAGLISSPFDLNFVMACDMPFINNDIVRYLVEQIAACDDAVVPVINGYPEPLAAVYRKTCIKPIEDSLMEDKYQVKSFYPLIRIKYILEEELLEFGGGMNFF</sequence>
<dbReference type="GO" id="GO:0006777">
    <property type="term" value="P:Mo-molybdopterin cofactor biosynthetic process"/>
    <property type="evidence" value="ECO:0007669"/>
    <property type="project" value="UniProtKB-KW"/>
</dbReference>
<feature type="binding site" evidence="8">
    <location>
        <begin position="8"/>
        <end position="10"/>
    </location>
    <ligand>
        <name>GTP</name>
        <dbReference type="ChEBI" id="CHEBI:37565"/>
    </ligand>
</feature>
<dbReference type="GO" id="GO:0005737">
    <property type="term" value="C:cytoplasm"/>
    <property type="evidence" value="ECO:0007669"/>
    <property type="project" value="UniProtKB-SubCell"/>
</dbReference>
<keyword evidence="11" id="KW-1185">Reference proteome</keyword>